<evidence type="ECO:0000256" key="5">
    <source>
        <dbReference type="ARBA" id="ARBA00022927"/>
    </source>
</evidence>
<evidence type="ECO:0000256" key="4">
    <source>
        <dbReference type="ARBA" id="ARBA00022833"/>
    </source>
</evidence>
<keyword evidence="12" id="KW-1185">Reference proteome</keyword>
<accession>A0A4D9CV81</accession>
<dbReference type="InterPro" id="IPR004217">
    <property type="entry name" value="Tim10-like"/>
</dbReference>
<proteinExistence type="inferred from homology"/>
<feature type="domain" description="Tim10-like" evidence="10">
    <location>
        <begin position="21"/>
        <end position="81"/>
    </location>
</feature>
<comment type="function">
    <text evidence="9">Mitochondrial intermembrane chaperone that participates in the import and insertion of some multi-pass transmembrane proteins into the mitochondrial inner membrane. Also required for the transfer of beta-barrel precursors from the TOM complex to the sorting and assembly machinery (SAM complex) of the outer membrane. Acts as a chaperone-like protein that protects the hydrophobic precursors from aggregation and guide them through the mitochondrial intermembrane space.</text>
</comment>
<evidence type="ECO:0000256" key="6">
    <source>
        <dbReference type="ARBA" id="ARBA00023010"/>
    </source>
</evidence>
<name>A0A4D9CV81_9STRA</name>
<keyword evidence="9" id="KW-0472">Membrane</keyword>
<organism evidence="11 12">
    <name type="scientific">Nannochloropsis salina CCMP1776</name>
    <dbReference type="NCBI Taxonomy" id="1027361"/>
    <lineage>
        <taxon>Eukaryota</taxon>
        <taxon>Sar</taxon>
        <taxon>Stramenopiles</taxon>
        <taxon>Ochrophyta</taxon>
        <taxon>Eustigmatophyceae</taxon>
        <taxon>Eustigmatales</taxon>
        <taxon>Monodopsidaceae</taxon>
        <taxon>Microchloropsis</taxon>
        <taxon>Microchloropsis salina</taxon>
    </lineage>
</organism>
<gene>
    <name evidence="11" type="ORF">NSK_006675</name>
</gene>
<comment type="subcellular location">
    <subcellularLocation>
        <location evidence="9">Mitochondrion inner membrane</location>
        <topology evidence="9">Peripheral membrane protein</topology>
        <orientation evidence="9">Intermembrane side</orientation>
    </subcellularLocation>
</comment>
<keyword evidence="3" id="KW-0479">Metal-binding</keyword>
<dbReference type="GO" id="GO:0046872">
    <property type="term" value="F:metal ion binding"/>
    <property type="evidence" value="ECO:0007669"/>
    <property type="project" value="UniProtKB-KW"/>
</dbReference>
<evidence type="ECO:0000256" key="1">
    <source>
        <dbReference type="ARBA" id="ARBA00006720"/>
    </source>
</evidence>
<dbReference type="OrthoDB" id="274922at2759"/>
<evidence type="ECO:0000259" key="10">
    <source>
        <dbReference type="Pfam" id="PF02953"/>
    </source>
</evidence>
<protein>
    <recommendedName>
        <fullName evidence="9">Mitochondrial import inner membrane translocase subunit</fullName>
    </recommendedName>
</protein>
<dbReference type="Pfam" id="PF02953">
    <property type="entry name" value="zf-Tim10_DDP"/>
    <property type="match status" value="1"/>
</dbReference>
<dbReference type="EMBL" id="SDOX01000121">
    <property type="protein sequence ID" value="TFJ82007.1"/>
    <property type="molecule type" value="Genomic_DNA"/>
</dbReference>
<comment type="domain">
    <text evidence="9">The twin CX3C motif contains 4 conserved Cys residues that form 2 disulfide bonds in the mitochondrial intermembrane space.</text>
</comment>
<evidence type="ECO:0000256" key="9">
    <source>
        <dbReference type="RuleBase" id="RU367043"/>
    </source>
</evidence>
<dbReference type="PANTHER" id="PTHR11038">
    <property type="entry name" value="MITOCHONDRIAL IMPORT INNER MEMBRANE TRANSLOCASE SUBUNIT TIM10"/>
    <property type="match status" value="1"/>
</dbReference>
<evidence type="ECO:0000256" key="3">
    <source>
        <dbReference type="ARBA" id="ARBA00022723"/>
    </source>
</evidence>
<dbReference type="GO" id="GO:0045039">
    <property type="term" value="P:protein insertion into mitochondrial inner membrane"/>
    <property type="evidence" value="ECO:0007669"/>
    <property type="project" value="UniProtKB-ARBA"/>
</dbReference>
<keyword evidence="4" id="KW-0862">Zinc</keyword>
<evidence type="ECO:0000256" key="2">
    <source>
        <dbReference type="ARBA" id="ARBA00022448"/>
    </source>
</evidence>
<keyword evidence="8 9" id="KW-1015">Disulfide bond</keyword>
<comment type="subunit">
    <text evidence="9">Heterohexamer.</text>
</comment>
<dbReference type="GO" id="GO:0005743">
    <property type="term" value="C:mitochondrial inner membrane"/>
    <property type="evidence" value="ECO:0007669"/>
    <property type="project" value="UniProtKB-SubCell"/>
</dbReference>
<keyword evidence="9" id="KW-0143">Chaperone</keyword>
<dbReference type="PANTHER" id="PTHR11038:SF16">
    <property type="entry name" value="MITOCHONDRIAL IMPORT INNER MEMBRANE TRANSLOCASE SUBUNIT TIM10"/>
    <property type="match status" value="1"/>
</dbReference>
<dbReference type="InterPro" id="IPR035427">
    <property type="entry name" value="Tim10-like_dom_sf"/>
</dbReference>
<dbReference type="Gene3D" id="1.10.287.810">
    <property type="entry name" value="Mitochondrial import inner membrane translocase subunit tim13 like domains"/>
    <property type="match status" value="1"/>
</dbReference>
<keyword evidence="5 9" id="KW-0653">Protein transport</keyword>
<keyword evidence="9" id="KW-0999">Mitochondrion inner membrane</keyword>
<evidence type="ECO:0000256" key="7">
    <source>
        <dbReference type="ARBA" id="ARBA00023128"/>
    </source>
</evidence>
<evidence type="ECO:0000256" key="8">
    <source>
        <dbReference type="ARBA" id="ARBA00023157"/>
    </source>
</evidence>
<sequence>MSSFFGGGGGAQPSSASNQQLKMAKAEVKMYSDLFNKMCSLCFEKCVARYNDTDLNLGEMSCVDRCVGKYLESHMKVGEVLKNFEEQAKQQQQAQAGIPPASG</sequence>
<keyword evidence="7 9" id="KW-0496">Mitochondrion</keyword>
<comment type="caution">
    <text evidence="11">The sequence shown here is derived from an EMBL/GenBank/DDBJ whole genome shotgun (WGS) entry which is preliminary data.</text>
</comment>
<dbReference type="AlphaFoldDB" id="A0A4D9CV81"/>
<keyword evidence="2 9" id="KW-0813">Transport</keyword>
<comment type="similarity">
    <text evidence="1 9">Belongs to the small Tim family.</text>
</comment>
<evidence type="ECO:0000313" key="11">
    <source>
        <dbReference type="EMBL" id="TFJ82007.1"/>
    </source>
</evidence>
<reference evidence="11 12" key="1">
    <citation type="submission" date="2019-01" db="EMBL/GenBank/DDBJ databases">
        <title>Nuclear Genome Assembly of the Microalgal Biofuel strain Nannochloropsis salina CCMP1776.</title>
        <authorList>
            <person name="Hovde B."/>
        </authorList>
    </citation>
    <scope>NUCLEOTIDE SEQUENCE [LARGE SCALE GENOMIC DNA]</scope>
    <source>
        <strain evidence="11 12">CCMP1776</strain>
    </source>
</reference>
<keyword evidence="6 9" id="KW-0811">Translocation</keyword>
<dbReference type="Proteomes" id="UP000355283">
    <property type="component" value="Unassembled WGS sequence"/>
</dbReference>
<dbReference type="SUPFAM" id="SSF144122">
    <property type="entry name" value="Tim10-like"/>
    <property type="match status" value="1"/>
</dbReference>
<dbReference type="GO" id="GO:0015031">
    <property type="term" value="P:protein transport"/>
    <property type="evidence" value="ECO:0007669"/>
    <property type="project" value="UniProtKB-KW"/>
</dbReference>
<evidence type="ECO:0000313" key="12">
    <source>
        <dbReference type="Proteomes" id="UP000355283"/>
    </source>
</evidence>